<dbReference type="OrthoDB" id="515692at2759"/>
<sequence>MASEGTKQDDPIQSPKEPSDEPKKGFMILPPEIRIMVYKHLLKGRNRVTLLPTHYMSLDRVKLYESMAKNNIHMGIMYCNKTIYGEATEILYSANTFFFANMVWGPGDQNWRRVFAWLNRIGPKNRSHLRDLRIQQDSLDGFVQREDGSRESRVVHYRAFTSITRPYPRYEELSLTLPAPRGIVDNISPYVRRVFELFGEDDWRKLKITMDLVSCLVPGVPIFPNRMSVDLPNLVEWFRTHIMGDNGPTIIWRVAVINTCRPADFKEQLHDLGWHVLRARKGSPRYGQTMYTMKKIVGDRLIAAEPYQFLSR</sequence>
<name>A0A3A2Z7F1_9EURO</name>
<evidence type="ECO:0000313" key="3">
    <source>
        <dbReference type="Proteomes" id="UP000266188"/>
    </source>
</evidence>
<dbReference type="PANTHER" id="PTHR42085:SF8">
    <property type="entry name" value="F-BOX DOMAIN-CONTAINING PROTEIN"/>
    <property type="match status" value="1"/>
</dbReference>
<dbReference type="InterPro" id="IPR038883">
    <property type="entry name" value="AN11006-like"/>
</dbReference>
<dbReference type="AlphaFoldDB" id="A0A3A2Z7F1"/>
<keyword evidence="3" id="KW-1185">Reference proteome</keyword>
<evidence type="ECO:0000313" key="2">
    <source>
        <dbReference type="EMBL" id="RJE19032.1"/>
    </source>
</evidence>
<protein>
    <submittedName>
        <fullName evidence="2">Uncharacterized protein</fullName>
    </submittedName>
</protein>
<proteinExistence type="predicted"/>
<dbReference type="EMBL" id="MVGC01000459">
    <property type="protein sequence ID" value="RJE19032.1"/>
    <property type="molecule type" value="Genomic_DNA"/>
</dbReference>
<dbReference type="PANTHER" id="PTHR42085">
    <property type="entry name" value="F-BOX DOMAIN-CONTAINING PROTEIN"/>
    <property type="match status" value="1"/>
</dbReference>
<feature type="compositionally biased region" description="Basic and acidic residues" evidence="1">
    <location>
        <begin position="1"/>
        <end position="10"/>
    </location>
</feature>
<organism evidence="2 3">
    <name type="scientific">Aspergillus sclerotialis</name>
    <dbReference type="NCBI Taxonomy" id="2070753"/>
    <lineage>
        <taxon>Eukaryota</taxon>
        <taxon>Fungi</taxon>
        <taxon>Dikarya</taxon>
        <taxon>Ascomycota</taxon>
        <taxon>Pezizomycotina</taxon>
        <taxon>Eurotiomycetes</taxon>
        <taxon>Eurotiomycetidae</taxon>
        <taxon>Eurotiales</taxon>
        <taxon>Aspergillaceae</taxon>
        <taxon>Aspergillus</taxon>
        <taxon>Aspergillus subgen. Polypaecilum</taxon>
    </lineage>
</organism>
<reference evidence="3" key="1">
    <citation type="submission" date="2017-02" db="EMBL/GenBank/DDBJ databases">
        <authorList>
            <person name="Tafer H."/>
            <person name="Lopandic K."/>
        </authorList>
    </citation>
    <scope>NUCLEOTIDE SEQUENCE [LARGE SCALE GENOMIC DNA]</scope>
    <source>
        <strain evidence="3">CBS 366.77</strain>
    </source>
</reference>
<evidence type="ECO:0000256" key="1">
    <source>
        <dbReference type="SAM" id="MobiDB-lite"/>
    </source>
</evidence>
<accession>A0A3A2Z7F1</accession>
<gene>
    <name evidence="2" type="ORF">PHISCL_08630</name>
</gene>
<feature type="region of interest" description="Disordered" evidence="1">
    <location>
        <begin position="1"/>
        <end position="25"/>
    </location>
</feature>
<comment type="caution">
    <text evidence="2">The sequence shown here is derived from an EMBL/GenBank/DDBJ whole genome shotgun (WGS) entry which is preliminary data.</text>
</comment>
<dbReference type="Proteomes" id="UP000266188">
    <property type="component" value="Unassembled WGS sequence"/>
</dbReference>